<name>Q18DE9_HALWD</name>
<organism evidence="1 2">
    <name type="scientific">Haloquadratum walsbyi (strain DSM 16790 / HBSQ001)</name>
    <dbReference type="NCBI Taxonomy" id="362976"/>
    <lineage>
        <taxon>Archaea</taxon>
        <taxon>Methanobacteriati</taxon>
        <taxon>Methanobacteriota</taxon>
        <taxon>Stenosarchaea group</taxon>
        <taxon>Halobacteria</taxon>
        <taxon>Halobacteriales</taxon>
        <taxon>Haloferacaceae</taxon>
        <taxon>Haloquadratum</taxon>
    </lineage>
</organism>
<protein>
    <submittedName>
        <fullName evidence="1">Uncharacterized protein</fullName>
    </submittedName>
</protein>
<accession>Q18DE9</accession>
<sequence>MESIDADQTAVIQRLSEYGPIFQQEHRMQTYDDMDIARDDISTISPGQSLDVAYNTSIFARQGGSAYSEPARQALDIVASNPGSEISPDEMWKQFCARCEACGYGLNDNLTEGPMTDLPRIVNEQGNLFAWIDSHIEAGTLGEAEERLRGIKGIATKIARLTIRQAVWALDRESDLRDDELAYLHPIDVQIARIIQAVWSRPDIEPRENRDEWAQHLVSACATAGVSNIEFNQGAWYWASEVVDQPSSALEDRQIGADDVGSPSSESIVVSGEVRKRFKQYKTRHGYQSDEAALQALLDAVER</sequence>
<keyword evidence="1" id="KW-0614">Plasmid</keyword>
<evidence type="ECO:0000313" key="1">
    <source>
        <dbReference type="EMBL" id="CAJ51118.2"/>
    </source>
</evidence>
<keyword evidence="2" id="KW-1185">Reference proteome</keyword>
<evidence type="ECO:0000313" key="2">
    <source>
        <dbReference type="Proteomes" id="UP000001975"/>
    </source>
</evidence>
<dbReference type="HOGENOM" id="CLU_917056_0_0_2"/>
<gene>
    <name evidence="1" type="ordered locus">HQ_4028A</name>
</gene>
<dbReference type="GeneID" id="4171430"/>
<dbReference type="AlphaFoldDB" id="Q18DE9"/>
<dbReference type="KEGG" id="hwa:HQ_4028A"/>
<dbReference type="EMBL" id="AM180089">
    <property type="protein sequence ID" value="CAJ51118.2"/>
    <property type="molecule type" value="Genomic_DNA"/>
</dbReference>
<geneLocation type="plasmid" evidence="1 2">
    <name>PL47</name>
</geneLocation>
<dbReference type="Proteomes" id="UP000001975">
    <property type="component" value="Plasmid PL47"/>
</dbReference>
<reference evidence="1 2" key="1">
    <citation type="journal article" date="2006" name="BMC Genomics">
        <title>The genome of the square archaeon Haloquadratum walsbyi: life at the limits of water activity.</title>
        <authorList>
            <person name="Bolhuis H.H."/>
            <person name="Palm P.P."/>
            <person name="Wende A.W."/>
            <person name="Falb M.M."/>
            <person name="Rampp M.M."/>
            <person name="Rodriguez-Valera F.F."/>
            <person name="Pfeiffer F.F."/>
            <person name="Oesterhelt D.D."/>
        </authorList>
    </citation>
    <scope>NUCLEOTIDE SEQUENCE [LARGE SCALE GENOMIC DNA]</scope>
    <source>
        <strain evidence="2">DSM 16790 / HBSQ001</strain>
        <plasmid evidence="2">Plasmid PL47</plasmid>
    </source>
</reference>
<proteinExistence type="predicted"/>
<dbReference type="RefSeq" id="WP_048067146.1">
    <property type="nucleotide sequence ID" value="NC_008213.1"/>
</dbReference>